<evidence type="ECO:0000256" key="3">
    <source>
        <dbReference type="ARBA" id="ARBA00022842"/>
    </source>
</evidence>
<gene>
    <name evidence="4" type="ORF">HPBE_LOCUS15794</name>
</gene>
<dbReference type="InterPro" id="IPR036412">
    <property type="entry name" value="HAD-like_sf"/>
</dbReference>
<dbReference type="PANTHER" id="PTHR12103">
    <property type="entry name" value="5'-NUCLEOTIDASE DOMAIN-CONTAINING"/>
    <property type="match status" value="1"/>
</dbReference>
<proteinExistence type="predicted"/>
<keyword evidence="5" id="KW-1185">Reference proteome</keyword>
<dbReference type="OrthoDB" id="5865210at2759"/>
<keyword evidence="3" id="KW-0460">Magnesium</keyword>
<dbReference type="InterPro" id="IPR008380">
    <property type="entry name" value="HAD-SF_hydro_IG_5-nucl"/>
</dbReference>
<dbReference type="PANTHER" id="PTHR12103:SF15">
    <property type="entry name" value="CYTOSOLIC PURINE 5'-NUCLEOTIDASE"/>
    <property type="match status" value="1"/>
</dbReference>
<evidence type="ECO:0000313" key="6">
    <source>
        <dbReference type="WBParaSite" id="HPBE_0001579501-mRNA-1"/>
    </source>
</evidence>
<sequence length="88" mass="10140">MDKIKCIGFDMDATLAIYKSPQAEELAFNLSLIRLVDIGYPEEIVTRPYRSDFVARNAWFDKKLGNLLKTDEHCNILTAFHGFTKLEK</sequence>
<evidence type="ECO:0000256" key="2">
    <source>
        <dbReference type="ARBA" id="ARBA00022801"/>
    </source>
</evidence>
<dbReference type="WBParaSite" id="HPBE_0001579501-mRNA-1">
    <property type="protein sequence ID" value="HPBE_0001579501-mRNA-1"/>
    <property type="gene ID" value="HPBE_0001579501"/>
</dbReference>
<dbReference type="Pfam" id="PF05761">
    <property type="entry name" value="5_nucleotid"/>
    <property type="match status" value="1"/>
</dbReference>
<reference evidence="6" key="2">
    <citation type="submission" date="2019-09" db="UniProtKB">
        <authorList>
            <consortium name="WormBaseParasite"/>
        </authorList>
    </citation>
    <scope>IDENTIFICATION</scope>
</reference>
<organism evidence="5 6">
    <name type="scientific">Heligmosomoides polygyrus</name>
    <name type="common">Parasitic roundworm</name>
    <dbReference type="NCBI Taxonomy" id="6339"/>
    <lineage>
        <taxon>Eukaryota</taxon>
        <taxon>Metazoa</taxon>
        <taxon>Ecdysozoa</taxon>
        <taxon>Nematoda</taxon>
        <taxon>Chromadorea</taxon>
        <taxon>Rhabditida</taxon>
        <taxon>Rhabditina</taxon>
        <taxon>Rhabditomorpha</taxon>
        <taxon>Strongyloidea</taxon>
        <taxon>Heligmosomidae</taxon>
        <taxon>Heligmosomoides</taxon>
    </lineage>
</organism>
<dbReference type="GO" id="GO:0046872">
    <property type="term" value="F:metal ion binding"/>
    <property type="evidence" value="ECO:0007669"/>
    <property type="project" value="UniProtKB-KW"/>
</dbReference>
<evidence type="ECO:0000313" key="5">
    <source>
        <dbReference type="Proteomes" id="UP000050761"/>
    </source>
</evidence>
<dbReference type="EMBL" id="UZAH01029047">
    <property type="protein sequence ID" value="VDP03959.1"/>
    <property type="molecule type" value="Genomic_DNA"/>
</dbReference>
<protein>
    <submittedName>
        <fullName evidence="6">5'-nucleotidase</fullName>
    </submittedName>
</protein>
<dbReference type="SUPFAM" id="SSF56784">
    <property type="entry name" value="HAD-like"/>
    <property type="match status" value="1"/>
</dbReference>
<dbReference type="GO" id="GO:0008253">
    <property type="term" value="F:5'-nucleotidase activity"/>
    <property type="evidence" value="ECO:0007669"/>
    <property type="project" value="TreeGrafter"/>
</dbReference>
<evidence type="ECO:0000256" key="1">
    <source>
        <dbReference type="ARBA" id="ARBA00022723"/>
    </source>
</evidence>
<reference evidence="4 5" key="1">
    <citation type="submission" date="2018-11" db="EMBL/GenBank/DDBJ databases">
        <authorList>
            <consortium name="Pathogen Informatics"/>
        </authorList>
    </citation>
    <scope>NUCLEOTIDE SEQUENCE [LARGE SCALE GENOMIC DNA]</scope>
</reference>
<keyword evidence="1" id="KW-0479">Metal-binding</keyword>
<keyword evidence="2" id="KW-0378">Hydrolase</keyword>
<accession>A0A3P8DUL6</accession>
<name>A0A183G346_HELPZ</name>
<dbReference type="AlphaFoldDB" id="A0A183G346"/>
<evidence type="ECO:0000313" key="4">
    <source>
        <dbReference type="EMBL" id="VDP03959.1"/>
    </source>
</evidence>
<accession>A0A183G346</accession>
<dbReference type="Proteomes" id="UP000050761">
    <property type="component" value="Unassembled WGS sequence"/>
</dbReference>